<protein>
    <recommendedName>
        <fullName evidence="2">Amidohydrolase-related domain-containing protein</fullName>
    </recommendedName>
</protein>
<dbReference type="RefSeq" id="WP_153342541.1">
    <property type="nucleotide sequence ID" value="NZ_WEGI01000006.1"/>
</dbReference>
<keyword evidence="4" id="KW-1185">Reference proteome</keyword>
<dbReference type="AlphaFoldDB" id="A0A7K0DNW1"/>
<proteinExistence type="predicted"/>
<keyword evidence="1" id="KW-0456">Lyase</keyword>
<feature type="domain" description="Amidohydrolase-related" evidence="2">
    <location>
        <begin position="86"/>
        <end position="374"/>
    </location>
</feature>
<evidence type="ECO:0000259" key="2">
    <source>
        <dbReference type="Pfam" id="PF04909"/>
    </source>
</evidence>
<dbReference type="PANTHER" id="PTHR21240">
    <property type="entry name" value="2-AMINO-3-CARBOXYLMUCONATE-6-SEMIALDEHYDE DECARBOXYLASE"/>
    <property type="match status" value="1"/>
</dbReference>
<dbReference type="SUPFAM" id="SSF51556">
    <property type="entry name" value="Metallo-dependent hydrolases"/>
    <property type="match status" value="1"/>
</dbReference>
<dbReference type="InterPro" id="IPR032466">
    <property type="entry name" value="Metal_Hydrolase"/>
</dbReference>
<dbReference type="GO" id="GO:0016787">
    <property type="term" value="F:hydrolase activity"/>
    <property type="evidence" value="ECO:0007669"/>
    <property type="project" value="InterPro"/>
</dbReference>
<dbReference type="GO" id="GO:0005737">
    <property type="term" value="C:cytoplasm"/>
    <property type="evidence" value="ECO:0007669"/>
    <property type="project" value="TreeGrafter"/>
</dbReference>
<sequence>MDMNDLVLVSVDDHLVEPPGMFRDHIPAKYRDRAPKVVQRADGTDAWVFEGQEATNVGLNAVAGRPPDEYGAEPTKFSEIREGCYDIDARIRDMNANGVAASMNFPSYPQFCGQYFARAQDRDLGLAVLRAYNDWHVDEWCGAYPGRMIPLGLPPIWDPQLMADEVRRLARKGCHSVSFSENPTKLNYPSLHDPHWDPFWTACSDENTVVNLHIGSSSSVVITSVDAPIDTMITLQPMSIVNAAADLIWSPTLRKFPDLTFALSEGGIGWVPYFLERIDRVYKTHRAWTHQNFGDRLPSEVFLERIALCFIDDEFGVRSRDELNLDMISWECDYPHSDSTWPQAPETLDVYLAGLSDDEIDRITHRNAARLYSFDLFGHNTREQSTVGALRARATDVDLGFRSSERLRKTGTDTVTVLNLVANLPS</sequence>
<evidence type="ECO:0000256" key="1">
    <source>
        <dbReference type="ARBA" id="ARBA00023239"/>
    </source>
</evidence>
<dbReference type="Proteomes" id="UP000431401">
    <property type="component" value="Unassembled WGS sequence"/>
</dbReference>
<dbReference type="Pfam" id="PF04909">
    <property type="entry name" value="Amidohydro_2"/>
    <property type="match status" value="1"/>
</dbReference>
<dbReference type="OrthoDB" id="8673349at2"/>
<evidence type="ECO:0000313" key="4">
    <source>
        <dbReference type="Proteomes" id="UP000431401"/>
    </source>
</evidence>
<dbReference type="PANTHER" id="PTHR21240:SF28">
    <property type="entry name" value="ISO-OROTATE DECARBOXYLASE (EUROFUNG)"/>
    <property type="match status" value="1"/>
</dbReference>
<dbReference type="EMBL" id="WEGI01000006">
    <property type="protein sequence ID" value="MQY27436.1"/>
    <property type="molecule type" value="Genomic_DNA"/>
</dbReference>
<dbReference type="GO" id="GO:0019748">
    <property type="term" value="P:secondary metabolic process"/>
    <property type="evidence" value="ECO:0007669"/>
    <property type="project" value="TreeGrafter"/>
</dbReference>
<name>A0A7K0DNW1_9NOCA</name>
<organism evidence="3 4">
    <name type="scientific">Nocardia aurantia</name>
    <dbReference type="NCBI Taxonomy" id="2585199"/>
    <lineage>
        <taxon>Bacteria</taxon>
        <taxon>Bacillati</taxon>
        <taxon>Actinomycetota</taxon>
        <taxon>Actinomycetes</taxon>
        <taxon>Mycobacteriales</taxon>
        <taxon>Nocardiaceae</taxon>
        <taxon>Nocardia</taxon>
    </lineage>
</organism>
<gene>
    <name evidence="3" type="ORF">NRB56_30190</name>
</gene>
<dbReference type="InterPro" id="IPR032465">
    <property type="entry name" value="ACMSD"/>
</dbReference>
<dbReference type="GO" id="GO:0016831">
    <property type="term" value="F:carboxy-lyase activity"/>
    <property type="evidence" value="ECO:0007669"/>
    <property type="project" value="InterPro"/>
</dbReference>
<comment type="caution">
    <text evidence="3">The sequence shown here is derived from an EMBL/GenBank/DDBJ whole genome shotgun (WGS) entry which is preliminary data.</text>
</comment>
<evidence type="ECO:0000313" key="3">
    <source>
        <dbReference type="EMBL" id="MQY27436.1"/>
    </source>
</evidence>
<dbReference type="Gene3D" id="3.20.20.140">
    <property type="entry name" value="Metal-dependent hydrolases"/>
    <property type="match status" value="1"/>
</dbReference>
<reference evidence="3 4" key="1">
    <citation type="submission" date="2019-10" db="EMBL/GenBank/DDBJ databases">
        <title>Nocardia macrotermitis sp. nov. and Nocardia aurantia sp. nov., isolated from the gut of fungus growing-termite Macrotermes natalensis.</title>
        <authorList>
            <person name="Benndorf R."/>
            <person name="Schwitalla J."/>
            <person name="Martin K."/>
            <person name="De Beer W."/>
            <person name="Kaster A.-K."/>
            <person name="Vollmers J."/>
            <person name="Poulsen M."/>
            <person name="Beemelmanns C."/>
        </authorList>
    </citation>
    <scope>NUCLEOTIDE SEQUENCE [LARGE SCALE GENOMIC DNA]</scope>
    <source>
        <strain evidence="3 4">RB56</strain>
    </source>
</reference>
<accession>A0A7K0DNW1</accession>
<dbReference type="InterPro" id="IPR006680">
    <property type="entry name" value="Amidohydro-rel"/>
</dbReference>